<name>A0A4S4M798_9AGAM</name>
<evidence type="ECO:0000313" key="4">
    <source>
        <dbReference type="Proteomes" id="UP000310158"/>
    </source>
</evidence>
<dbReference type="OrthoDB" id="3217798at2759"/>
<proteinExistence type="predicted"/>
<keyword evidence="2" id="KW-0472">Membrane</keyword>
<dbReference type="Proteomes" id="UP000310158">
    <property type="component" value="Unassembled WGS sequence"/>
</dbReference>
<evidence type="ECO:0000256" key="2">
    <source>
        <dbReference type="SAM" id="Phobius"/>
    </source>
</evidence>
<feature type="region of interest" description="Disordered" evidence="1">
    <location>
        <begin position="1"/>
        <end position="29"/>
    </location>
</feature>
<keyword evidence="4" id="KW-1185">Reference proteome</keyword>
<reference evidence="3 4" key="1">
    <citation type="submission" date="2019-02" db="EMBL/GenBank/DDBJ databases">
        <title>Genome sequencing of the rare red list fungi Bondarzewia mesenterica.</title>
        <authorList>
            <person name="Buettner E."/>
            <person name="Kellner H."/>
        </authorList>
    </citation>
    <scope>NUCLEOTIDE SEQUENCE [LARGE SCALE GENOMIC DNA]</scope>
    <source>
        <strain evidence="3 4">DSM 108281</strain>
    </source>
</reference>
<sequence>MSSTTTASSSVTASSSSPTPTNTGTNGGSTSTTASMLFAFLIVFLALFGLFVFGGVLWHHVVRRRGQAGLDFGEGINIQGMKTPELWEVWTQEEKKVGTGSWDSLRPLSVEVESSSARSFSRSSQGMISPSSAPPQARGWLPSSFRPDPAAKATPPEPVESVQVSFLIAMPSQTRSPGKAARCSIASESSRFEDWSLSGEYVIGTQHAPFREGPST</sequence>
<protein>
    <submittedName>
        <fullName evidence="3">Uncharacterized protein</fullName>
    </submittedName>
</protein>
<evidence type="ECO:0000256" key="1">
    <source>
        <dbReference type="SAM" id="MobiDB-lite"/>
    </source>
</evidence>
<dbReference type="EMBL" id="SGPL01000007">
    <property type="protein sequence ID" value="THH21154.1"/>
    <property type="molecule type" value="Genomic_DNA"/>
</dbReference>
<dbReference type="AlphaFoldDB" id="A0A4S4M798"/>
<gene>
    <name evidence="3" type="ORF">EW146_g367</name>
</gene>
<accession>A0A4S4M798</accession>
<keyword evidence="2" id="KW-1133">Transmembrane helix</keyword>
<feature type="transmembrane region" description="Helical" evidence="2">
    <location>
        <begin position="36"/>
        <end position="58"/>
    </location>
</feature>
<organism evidence="3 4">
    <name type="scientific">Bondarzewia mesenterica</name>
    <dbReference type="NCBI Taxonomy" id="1095465"/>
    <lineage>
        <taxon>Eukaryota</taxon>
        <taxon>Fungi</taxon>
        <taxon>Dikarya</taxon>
        <taxon>Basidiomycota</taxon>
        <taxon>Agaricomycotina</taxon>
        <taxon>Agaricomycetes</taxon>
        <taxon>Russulales</taxon>
        <taxon>Bondarzewiaceae</taxon>
        <taxon>Bondarzewia</taxon>
    </lineage>
</organism>
<comment type="caution">
    <text evidence="3">The sequence shown here is derived from an EMBL/GenBank/DDBJ whole genome shotgun (WGS) entry which is preliminary data.</text>
</comment>
<keyword evidence="2" id="KW-0812">Transmembrane</keyword>
<evidence type="ECO:0000313" key="3">
    <source>
        <dbReference type="EMBL" id="THH21154.1"/>
    </source>
</evidence>
<feature type="region of interest" description="Disordered" evidence="1">
    <location>
        <begin position="121"/>
        <end position="158"/>
    </location>
</feature>